<organism evidence="2 3">
    <name type="scientific">Tritrichomonas musculus</name>
    <dbReference type="NCBI Taxonomy" id="1915356"/>
    <lineage>
        <taxon>Eukaryota</taxon>
        <taxon>Metamonada</taxon>
        <taxon>Parabasalia</taxon>
        <taxon>Tritrichomonadida</taxon>
        <taxon>Tritrichomonadidae</taxon>
        <taxon>Tritrichomonas</taxon>
    </lineage>
</organism>
<sequence>MNLLYNVSIFSLASSLFSDSPLLCNYFSSSHRKISIQNSYFQNYIKPIYYSFESKTKFKISSCNIHNFLDQAIHADRNIEIDNQQIFSQISSIKTPFEPIYVIKCNFMSIYSRFCSGGAILSFSSLTVIDCLFNGCSTIRAGGAIACYSKLNMSNVNIQRCQALCSSSIYLDSYHKVEAIFNSVSTTKCNSKMSNGAITVRSPTNFRFTYSNLSYCENEGFYCGIWIDKSNVSVHFSFFCHNISPDINGGITSIFTRRLVVDYTMFIDLKLKAPNKYGAVSIYIDTNKDRNSTISNCVFNYPDTYSASIHVRTGFSVTISTCCFFCPENSERKGGLSNFQNDNVFGTNCELIKNKQKKQMVDAFLYKLNKNNEQNIFPKDKFHLLYNLLPLLFAIIFSILFIIL</sequence>
<evidence type="ECO:0000313" key="2">
    <source>
        <dbReference type="EMBL" id="KAK8886178.1"/>
    </source>
</evidence>
<evidence type="ECO:0000256" key="1">
    <source>
        <dbReference type="SAM" id="Phobius"/>
    </source>
</evidence>
<evidence type="ECO:0000313" key="3">
    <source>
        <dbReference type="Proteomes" id="UP001470230"/>
    </source>
</evidence>
<keyword evidence="3" id="KW-1185">Reference proteome</keyword>
<gene>
    <name evidence="2" type="ORF">M9Y10_041638</name>
</gene>
<keyword evidence="1" id="KW-0812">Transmembrane</keyword>
<dbReference type="Proteomes" id="UP001470230">
    <property type="component" value="Unassembled WGS sequence"/>
</dbReference>
<dbReference type="EMBL" id="JAPFFF010000007">
    <property type="protein sequence ID" value="KAK8886178.1"/>
    <property type="molecule type" value="Genomic_DNA"/>
</dbReference>
<name>A0ABR2K4W9_9EUKA</name>
<keyword evidence="1" id="KW-0472">Membrane</keyword>
<reference evidence="2 3" key="1">
    <citation type="submission" date="2024-04" db="EMBL/GenBank/DDBJ databases">
        <title>Tritrichomonas musculus Genome.</title>
        <authorList>
            <person name="Alves-Ferreira E."/>
            <person name="Grigg M."/>
            <person name="Lorenzi H."/>
            <person name="Galac M."/>
        </authorList>
    </citation>
    <scope>NUCLEOTIDE SEQUENCE [LARGE SCALE GENOMIC DNA]</scope>
    <source>
        <strain evidence="2 3">EAF2021</strain>
    </source>
</reference>
<feature type="transmembrane region" description="Helical" evidence="1">
    <location>
        <begin position="384"/>
        <end position="403"/>
    </location>
</feature>
<comment type="caution">
    <text evidence="2">The sequence shown here is derived from an EMBL/GenBank/DDBJ whole genome shotgun (WGS) entry which is preliminary data.</text>
</comment>
<keyword evidence="1" id="KW-1133">Transmembrane helix</keyword>
<proteinExistence type="predicted"/>
<accession>A0ABR2K4W9</accession>
<protein>
    <recommendedName>
        <fullName evidence="4">Glycoprotein</fullName>
    </recommendedName>
</protein>
<evidence type="ECO:0008006" key="4">
    <source>
        <dbReference type="Google" id="ProtNLM"/>
    </source>
</evidence>